<dbReference type="GO" id="GO:0004034">
    <property type="term" value="F:aldose 1-epimerase activity"/>
    <property type="evidence" value="ECO:0007669"/>
    <property type="project" value="UniProtKB-EC"/>
</dbReference>
<dbReference type="GO" id="GO:0033499">
    <property type="term" value="P:galactose catabolic process via UDP-galactose, Leloir pathway"/>
    <property type="evidence" value="ECO:0007669"/>
    <property type="project" value="TreeGrafter"/>
</dbReference>
<organism evidence="9 10">
    <name type="scientific">Marinomonas transparens</name>
    <dbReference type="NCBI Taxonomy" id="2795388"/>
    <lineage>
        <taxon>Bacteria</taxon>
        <taxon>Pseudomonadati</taxon>
        <taxon>Pseudomonadota</taxon>
        <taxon>Gammaproteobacteria</taxon>
        <taxon>Oceanospirillales</taxon>
        <taxon>Oceanospirillaceae</taxon>
        <taxon>Marinomonas</taxon>
    </lineage>
</organism>
<sequence>MKIGTLAEETVQQIRLHNASLDVSILTYGATIQSVHLNGYEHSLVLGSNSLFAYQQEAKYFGAVVGRVANRVANGHAVIAGKTYLLPLSPPEPNQLHGGPFGTGNLNWAIEASGEDFVHLQVKLADGHMGYPGNMLVNLIYRLIGDALEMEIEAVSDQTTLCNFAGHSYFNLDGTGSILDHSLSIHAESYLPVDDNLIPTGEIKRVEGTAFDYRTSRAIGSKNGTAEYVGLDTNFCLSDQRQEMREVATLIAPKTGLTLTYQTTETGLQVYDGRYISLASELNINQGLLRAYSGVALEAQAWPDAVHHSVFPSVVLNADQLYQQRTRYQFN</sequence>
<evidence type="ECO:0000256" key="3">
    <source>
        <dbReference type="ARBA" id="ARBA00023235"/>
    </source>
</evidence>
<dbReference type="PIRSF" id="PIRSF005096">
    <property type="entry name" value="GALM"/>
    <property type="match status" value="1"/>
</dbReference>
<evidence type="ECO:0000256" key="1">
    <source>
        <dbReference type="ARBA" id="ARBA00005028"/>
    </source>
</evidence>
<dbReference type="CDD" id="cd09019">
    <property type="entry name" value="galactose_mutarotase_like"/>
    <property type="match status" value="1"/>
</dbReference>
<dbReference type="EMBL" id="JAEMNX010000009">
    <property type="protein sequence ID" value="MBJ7537903.1"/>
    <property type="molecule type" value="Genomic_DNA"/>
</dbReference>
<evidence type="ECO:0000256" key="6">
    <source>
        <dbReference type="PIRSR" id="PIRSR005096-1"/>
    </source>
</evidence>
<keyword evidence="3 5" id="KW-0413">Isomerase</keyword>
<dbReference type="PANTHER" id="PTHR10091">
    <property type="entry name" value="ALDOSE-1-EPIMERASE"/>
    <property type="match status" value="1"/>
</dbReference>
<evidence type="ECO:0000256" key="2">
    <source>
        <dbReference type="ARBA" id="ARBA00006206"/>
    </source>
</evidence>
<accession>A0A934JQF4</accession>
<gene>
    <name evidence="9" type="ORF">I8J31_09485</name>
</gene>
<dbReference type="Gene3D" id="2.70.98.10">
    <property type="match status" value="1"/>
</dbReference>
<dbReference type="InterPro" id="IPR011013">
    <property type="entry name" value="Gal_mutarotase_sf_dom"/>
</dbReference>
<feature type="binding site" evidence="7">
    <location>
        <position position="232"/>
    </location>
    <ligand>
        <name>beta-D-galactose</name>
        <dbReference type="ChEBI" id="CHEBI:27667"/>
    </ligand>
</feature>
<dbReference type="SUPFAM" id="SSF74650">
    <property type="entry name" value="Galactose mutarotase-like"/>
    <property type="match status" value="1"/>
</dbReference>
<dbReference type="GO" id="GO:0030246">
    <property type="term" value="F:carbohydrate binding"/>
    <property type="evidence" value="ECO:0007669"/>
    <property type="project" value="InterPro"/>
</dbReference>
<dbReference type="PANTHER" id="PTHR10091:SF49">
    <property type="entry name" value="ALDOSE 1-EPIMERASE"/>
    <property type="match status" value="1"/>
</dbReference>
<protein>
    <recommendedName>
        <fullName evidence="5">Aldose 1-epimerase</fullName>
        <ecNumber evidence="5">5.1.3.3</ecNumber>
    </recommendedName>
</protein>
<evidence type="ECO:0000256" key="8">
    <source>
        <dbReference type="PIRSR" id="PIRSR005096-3"/>
    </source>
</evidence>
<feature type="active site" description="Proton donor" evidence="6">
    <location>
        <position position="167"/>
    </location>
</feature>
<keyword evidence="10" id="KW-1185">Reference proteome</keyword>
<evidence type="ECO:0000313" key="10">
    <source>
        <dbReference type="Proteomes" id="UP000628710"/>
    </source>
</evidence>
<keyword evidence="4 5" id="KW-0119">Carbohydrate metabolism</keyword>
<feature type="active site" description="Proton acceptor" evidence="6">
    <location>
        <position position="298"/>
    </location>
</feature>
<dbReference type="InterPro" id="IPR047215">
    <property type="entry name" value="Galactose_mutarotase-like"/>
</dbReference>
<feature type="binding site" evidence="8">
    <location>
        <begin position="167"/>
        <end position="169"/>
    </location>
    <ligand>
        <name>beta-D-galactose</name>
        <dbReference type="ChEBI" id="CHEBI:27667"/>
    </ligand>
</feature>
<name>A0A934JQF4_9GAMM</name>
<evidence type="ECO:0000256" key="7">
    <source>
        <dbReference type="PIRSR" id="PIRSR005096-2"/>
    </source>
</evidence>
<evidence type="ECO:0000256" key="5">
    <source>
        <dbReference type="PIRNR" id="PIRNR005096"/>
    </source>
</evidence>
<comment type="pathway">
    <text evidence="1 5">Carbohydrate metabolism; hexose metabolism.</text>
</comment>
<dbReference type="GO" id="GO:0006006">
    <property type="term" value="P:glucose metabolic process"/>
    <property type="evidence" value="ECO:0007669"/>
    <property type="project" value="TreeGrafter"/>
</dbReference>
<dbReference type="EC" id="5.1.3.3" evidence="5"/>
<comment type="similarity">
    <text evidence="2 5">Belongs to the aldose epimerase family.</text>
</comment>
<dbReference type="Pfam" id="PF01263">
    <property type="entry name" value="Aldose_epim"/>
    <property type="match status" value="1"/>
</dbReference>
<feature type="binding site" evidence="8">
    <location>
        <begin position="70"/>
        <end position="71"/>
    </location>
    <ligand>
        <name>beta-D-galactose</name>
        <dbReference type="ChEBI" id="CHEBI:27667"/>
    </ligand>
</feature>
<evidence type="ECO:0000256" key="4">
    <source>
        <dbReference type="ARBA" id="ARBA00023277"/>
    </source>
</evidence>
<comment type="caution">
    <text evidence="9">The sequence shown here is derived from an EMBL/GenBank/DDBJ whole genome shotgun (WGS) entry which is preliminary data.</text>
</comment>
<comment type="catalytic activity">
    <reaction evidence="5">
        <text>alpha-D-glucose = beta-D-glucose</text>
        <dbReference type="Rhea" id="RHEA:10264"/>
        <dbReference type="ChEBI" id="CHEBI:15903"/>
        <dbReference type="ChEBI" id="CHEBI:17925"/>
        <dbReference type="EC" id="5.1.3.3"/>
    </reaction>
</comment>
<reference evidence="9" key="1">
    <citation type="submission" date="2020-12" db="EMBL/GenBank/DDBJ databases">
        <title>Marinomonas arctica sp. nov., a psychrotolerant bacterium isolated from the Arctic.</title>
        <authorList>
            <person name="Zhang Y."/>
        </authorList>
    </citation>
    <scope>NUCLEOTIDE SEQUENCE</scope>
    <source>
        <strain evidence="9">C1424</strain>
    </source>
</reference>
<dbReference type="InterPro" id="IPR008183">
    <property type="entry name" value="Aldose_1/G6P_1-epimerase"/>
</dbReference>
<dbReference type="Proteomes" id="UP000628710">
    <property type="component" value="Unassembled WGS sequence"/>
</dbReference>
<dbReference type="AlphaFoldDB" id="A0A934JQF4"/>
<proteinExistence type="inferred from homology"/>
<dbReference type="InterPro" id="IPR014718">
    <property type="entry name" value="GH-type_carb-bd"/>
</dbReference>
<dbReference type="InterPro" id="IPR015443">
    <property type="entry name" value="Aldose_1-epimerase"/>
</dbReference>
<evidence type="ECO:0000313" key="9">
    <source>
        <dbReference type="EMBL" id="MBJ7537903.1"/>
    </source>
</evidence>